<feature type="coiled-coil region" evidence="1">
    <location>
        <begin position="462"/>
        <end position="517"/>
    </location>
</feature>
<feature type="region of interest" description="Disordered" evidence="2">
    <location>
        <begin position="925"/>
        <end position="952"/>
    </location>
</feature>
<dbReference type="GO" id="GO:0060271">
    <property type="term" value="P:cilium assembly"/>
    <property type="evidence" value="ECO:0007669"/>
    <property type="project" value="TreeGrafter"/>
</dbReference>
<feature type="coiled-coil region" evidence="1">
    <location>
        <begin position="55"/>
        <end position="96"/>
    </location>
</feature>
<dbReference type="PANTHER" id="PTHR35970:SF1">
    <property type="entry name" value="SODIUM CHANNEL AND CLATHRIN LINKER 1"/>
    <property type="match status" value="1"/>
</dbReference>
<dbReference type="Proteomes" id="UP000664859">
    <property type="component" value="Unassembled WGS sequence"/>
</dbReference>
<feature type="coiled-coil region" evidence="1">
    <location>
        <begin position="301"/>
        <end position="363"/>
    </location>
</feature>
<dbReference type="AlphaFoldDB" id="A0A836CEA8"/>
<feature type="compositionally biased region" description="Low complexity" evidence="2">
    <location>
        <begin position="417"/>
        <end position="427"/>
    </location>
</feature>
<comment type="caution">
    <text evidence="3">The sequence shown here is derived from an EMBL/GenBank/DDBJ whole genome shotgun (WGS) entry which is preliminary data.</text>
</comment>
<accession>A0A836CEA8</accession>
<dbReference type="OrthoDB" id="551053at2759"/>
<feature type="coiled-coil region" evidence="1">
    <location>
        <begin position="578"/>
        <end position="683"/>
    </location>
</feature>
<gene>
    <name evidence="3" type="ORF">JKP88DRAFT_348798</name>
</gene>
<protein>
    <submittedName>
        <fullName evidence="3">Uncharacterized protein</fullName>
    </submittedName>
</protein>
<keyword evidence="1" id="KW-0175">Coiled coil</keyword>
<keyword evidence="4" id="KW-1185">Reference proteome</keyword>
<feature type="coiled-coil region" evidence="1">
    <location>
        <begin position="136"/>
        <end position="170"/>
    </location>
</feature>
<name>A0A836CEA8_9STRA</name>
<feature type="compositionally biased region" description="Basic and acidic residues" evidence="2">
    <location>
        <begin position="406"/>
        <end position="416"/>
    </location>
</feature>
<dbReference type="GO" id="GO:0005814">
    <property type="term" value="C:centriole"/>
    <property type="evidence" value="ECO:0007669"/>
    <property type="project" value="TreeGrafter"/>
</dbReference>
<evidence type="ECO:0000313" key="3">
    <source>
        <dbReference type="EMBL" id="KAG5182592.1"/>
    </source>
</evidence>
<proteinExistence type="predicted"/>
<reference evidence="3" key="1">
    <citation type="submission" date="2021-02" db="EMBL/GenBank/DDBJ databases">
        <title>First Annotated Genome of the Yellow-green Alga Tribonema minus.</title>
        <authorList>
            <person name="Mahan K.M."/>
        </authorList>
    </citation>
    <scope>NUCLEOTIDE SEQUENCE</scope>
    <source>
        <strain evidence="3">UTEX B ZZ1240</strain>
    </source>
</reference>
<sequence>MSIKSTTPSKAGLASVMKTHATNISSQVGPQAERNMQWSNRSGELPPPPQREALMVESMADRRLYEQELARLRADAKFMEDQLQRTSKELRVYQLKYPQAAARIGRADLDAQPDVPGWVASAEVMSPLLAAYDGRIQDLEGLVESQRGELAALTERTEALVAENERLREGQVQDLDALVRVVQQTGADRGLHGAGAREMVDELNERISILMAENALMAEQTSVLSAELERTHAEACGAMRARVDSQEAQNASLSKALAEARAAVKGLEEQRFLRRRISRSAAFDPLTRTATATVPRLRSEKEHAESELMRHVNALADVETKLREISEGLAAAREEARGHAIAANELRKAMAELRRSSEAEAEQMAQRLQAGAARISELQASAHAFVDFTNGQFAAKAAEAEGAAEQARRVSRELERSSSSSSSSSTSSHDEKIQAAPFRNMRPPTLTVRADAEGMLQVMAGMEKQLAARAAKEAAVAQMEQEARQKVEEALMARDQAQALEVQARRELARVTEARRADGDARARETEAALATLREARKGRRRRARARETEAALATLSCELQGGCQARIAQGQRRRACAREMEAALATLRTRMAAQLEAREEEVRDLLAEGARLRVDADRCQRDRASAEALYASLKRAVDAEQASLKGRFDELSAKVLDAEARAQQHERAHREAQSALEDVKRALAAQHASARAKESQLGEALRARSAEVETMRSALRAAADAAERRERDAVRAALEAEETLSEVRRQLEHAEAERAAADEGWRARCASAEARAHEAARRAEDGDAARAKQLRAVKAQVSAEAADAKARLREESELAQRLSARNTDLQGRLSAAAAERAELVAAAAAAASEASHAAAQLAEAQRRARELGAQLAAALESQEGRAGDEARLRGELKRLQLELARTARQASERRLKRAAVRITRAAAAGNGRGGAAGRASRHGMRLPRSTLKREL</sequence>
<dbReference type="InterPro" id="IPR038911">
    <property type="entry name" value="SCLT1"/>
</dbReference>
<dbReference type="EMBL" id="JAFCMP010000235">
    <property type="protein sequence ID" value="KAG5182592.1"/>
    <property type="molecule type" value="Genomic_DNA"/>
</dbReference>
<dbReference type="PANTHER" id="PTHR35970">
    <property type="entry name" value="SODIUM CHANNEL AND CLATHRIN LINKER 1"/>
    <property type="match status" value="1"/>
</dbReference>
<feature type="region of interest" description="Disordered" evidence="2">
    <location>
        <begin position="404"/>
        <end position="442"/>
    </location>
</feature>
<organism evidence="3 4">
    <name type="scientific">Tribonema minus</name>
    <dbReference type="NCBI Taxonomy" id="303371"/>
    <lineage>
        <taxon>Eukaryota</taxon>
        <taxon>Sar</taxon>
        <taxon>Stramenopiles</taxon>
        <taxon>Ochrophyta</taxon>
        <taxon>PX clade</taxon>
        <taxon>Xanthophyceae</taxon>
        <taxon>Tribonematales</taxon>
        <taxon>Tribonemataceae</taxon>
        <taxon>Tribonema</taxon>
    </lineage>
</organism>
<feature type="coiled-coil region" evidence="1">
    <location>
        <begin position="200"/>
        <end position="270"/>
    </location>
</feature>
<feature type="coiled-coil region" evidence="1">
    <location>
        <begin position="788"/>
        <end position="906"/>
    </location>
</feature>
<evidence type="ECO:0000313" key="4">
    <source>
        <dbReference type="Proteomes" id="UP000664859"/>
    </source>
</evidence>
<evidence type="ECO:0000256" key="1">
    <source>
        <dbReference type="SAM" id="Coils"/>
    </source>
</evidence>
<feature type="coiled-coil region" evidence="1">
    <location>
        <begin position="734"/>
        <end position="761"/>
    </location>
</feature>
<evidence type="ECO:0000256" key="2">
    <source>
        <dbReference type="SAM" id="MobiDB-lite"/>
    </source>
</evidence>